<dbReference type="GeneID" id="57904482"/>
<evidence type="ECO:0000313" key="2">
    <source>
        <dbReference type="EMBL" id="SUP78385.1"/>
    </source>
</evidence>
<dbReference type="OrthoDB" id="6480669at2"/>
<dbReference type="AlphaFoldDB" id="A0A380PXR6"/>
<name>A0A380PXR6_YERFR</name>
<dbReference type="RefSeq" id="WP_004706126.1">
    <property type="nucleotide sequence ID" value="NZ_CP023964.1"/>
</dbReference>
<reference evidence="2 3" key="1">
    <citation type="submission" date="2018-06" db="EMBL/GenBank/DDBJ databases">
        <authorList>
            <consortium name="Pathogen Informatics"/>
            <person name="Doyle S."/>
        </authorList>
    </citation>
    <scope>NUCLEOTIDE SEQUENCE [LARGE SCALE GENOMIC DNA]</scope>
    <source>
        <strain evidence="2 3">NCTC11470</strain>
    </source>
</reference>
<accession>A0A380PXR6</accession>
<dbReference type="Proteomes" id="UP000254835">
    <property type="component" value="Unassembled WGS sequence"/>
</dbReference>
<evidence type="ECO:0000313" key="3">
    <source>
        <dbReference type="Proteomes" id="UP000254835"/>
    </source>
</evidence>
<organism evidence="2 3">
    <name type="scientific">Yersinia frederiksenii</name>
    <dbReference type="NCBI Taxonomy" id="29484"/>
    <lineage>
        <taxon>Bacteria</taxon>
        <taxon>Pseudomonadati</taxon>
        <taxon>Pseudomonadota</taxon>
        <taxon>Gammaproteobacteria</taxon>
        <taxon>Enterobacterales</taxon>
        <taxon>Yersiniaceae</taxon>
        <taxon>Yersinia</taxon>
    </lineage>
</organism>
<proteinExistence type="predicted"/>
<feature type="compositionally biased region" description="Polar residues" evidence="1">
    <location>
        <begin position="46"/>
        <end position="60"/>
    </location>
</feature>
<gene>
    <name evidence="2" type="ORF">NCTC11470_03504</name>
</gene>
<feature type="region of interest" description="Disordered" evidence="1">
    <location>
        <begin position="46"/>
        <end position="71"/>
    </location>
</feature>
<dbReference type="InterPro" id="IPR025975">
    <property type="entry name" value="Polysacc_lyase"/>
</dbReference>
<protein>
    <submittedName>
        <fullName evidence="2">Uncharacterized protein</fullName>
    </submittedName>
</protein>
<feature type="compositionally biased region" description="Basic and acidic residues" evidence="1">
    <location>
        <begin position="61"/>
        <end position="70"/>
    </location>
</feature>
<dbReference type="EMBL" id="UHJA01000001">
    <property type="protein sequence ID" value="SUP78385.1"/>
    <property type="molecule type" value="Genomic_DNA"/>
</dbReference>
<dbReference type="Gene3D" id="2.60.120.200">
    <property type="match status" value="1"/>
</dbReference>
<evidence type="ECO:0000256" key="1">
    <source>
        <dbReference type="SAM" id="MobiDB-lite"/>
    </source>
</evidence>
<feature type="region of interest" description="Disordered" evidence="1">
    <location>
        <begin position="1"/>
        <end position="24"/>
    </location>
</feature>
<sequence length="332" mass="37385">MSAIETSLENSINSESIKGEKIRSRTHRFDQGGIDALAGYSVSMNTHSQNWHQRENTTPTEAEREKKKALESQNIAIQQKEESDENDKEITFYLPKEKGNYRSEISAPGAIKIDSESSYSFDFKPISVPNDLIIYQIRELEGSMHTLGGDRPSFALRIKHDGTLMCSFNSVNQHILPTEFSSNTFQNENIPLNKLELGKYYNIKIDIIMHRDHPSIKISVDDELIFQRDTPFGASDSTKFYSKYGVYAAQQKNKEGLSDSKVSFDNFKEAHYKYPSPIIAGNNTSPVPLTENNLLLDAIATFNVDEHSVEPPSLGSQSIMPEAALIMHTLIL</sequence>
<dbReference type="Pfam" id="PF14099">
    <property type="entry name" value="Polysacc_lyase"/>
    <property type="match status" value="1"/>
</dbReference>
<feature type="compositionally biased region" description="Polar residues" evidence="1">
    <location>
        <begin position="1"/>
        <end position="16"/>
    </location>
</feature>